<protein>
    <recommendedName>
        <fullName evidence="4">Protein kinase domain-containing protein</fullName>
    </recommendedName>
</protein>
<evidence type="ECO:0000256" key="1">
    <source>
        <dbReference type="SAM" id="MobiDB-lite"/>
    </source>
</evidence>
<feature type="compositionally biased region" description="Gly residues" evidence="1">
    <location>
        <begin position="1306"/>
        <end position="1315"/>
    </location>
</feature>
<dbReference type="InterPro" id="IPR011009">
    <property type="entry name" value="Kinase-like_dom_sf"/>
</dbReference>
<comment type="caution">
    <text evidence="2">The sequence shown here is derived from an EMBL/GenBank/DDBJ whole genome shotgun (WGS) entry which is preliminary data.</text>
</comment>
<evidence type="ECO:0008006" key="4">
    <source>
        <dbReference type="Google" id="ProtNLM"/>
    </source>
</evidence>
<evidence type="ECO:0000313" key="3">
    <source>
        <dbReference type="Proteomes" id="UP001492380"/>
    </source>
</evidence>
<dbReference type="SUPFAM" id="SSF56112">
    <property type="entry name" value="Protein kinase-like (PK-like)"/>
    <property type="match status" value="1"/>
</dbReference>
<feature type="compositionally biased region" description="Low complexity" evidence="1">
    <location>
        <begin position="972"/>
        <end position="981"/>
    </location>
</feature>
<feature type="region of interest" description="Disordered" evidence="1">
    <location>
        <begin position="573"/>
        <end position="629"/>
    </location>
</feature>
<feature type="region of interest" description="Disordered" evidence="1">
    <location>
        <begin position="941"/>
        <end position="1016"/>
    </location>
</feature>
<dbReference type="PANTHER" id="PTHR37542">
    <property type="entry name" value="HELO DOMAIN-CONTAINING PROTEIN-RELATED"/>
    <property type="match status" value="1"/>
</dbReference>
<dbReference type="EMBL" id="JBBWRZ010000008">
    <property type="protein sequence ID" value="KAK8230923.1"/>
    <property type="molecule type" value="Genomic_DNA"/>
</dbReference>
<dbReference type="PROSITE" id="PS50096">
    <property type="entry name" value="IQ"/>
    <property type="match status" value="1"/>
</dbReference>
<dbReference type="PANTHER" id="PTHR37542:SF2">
    <property type="entry name" value="PROTEIN KINASE DOMAIN-CONTAINING PROTEIN"/>
    <property type="match status" value="1"/>
</dbReference>
<gene>
    <name evidence="2" type="ORF">HDK90DRAFT_492118</name>
</gene>
<dbReference type="Proteomes" id="UP001492380">
    <property type="component" value="Unassembled WGS sequence"/>
</dbReference>
<dbReference type="Gene3D" id="1.10.510.10">
    <property type="entry name" value="Transferase(Phosphotransferase) domain 1"/>
    <property type="match status" value="1"/>
</dbReference>
<feature type="region of interest" description="Disordered" evidence="1">
    <location>
        <begin position="827"/>
        <end position="853"/>
    </location>
</feature>
<sequence>MTTLAPLARRLTKLYSDTKKDMLAEQVKLQGVPELNAIHRRFRMQKDRLVAWGLEWSDDSSVASQGSIDESVAKAGLTETVSSVLATIKDILDEAEQIRISEQAASDDIHSLKSRGKASVVRDWHPAGKARYEELAKDLSGSIDTLYDLSRSRRKFVAGKNPMAFQQRSKTYSEFGSAKAPLLDDDFGYADVKVHHQPSPRLESLDSGEPIPRIERSDLILQEEEPPPYETIGVPSSTRLIGQLQRYDYKRDERTLQPVLIEYAGFDVAYRTGGAGFGPPLDRLEQVLQMYQSRIAHFEDGPEEYGLFKCLGYFEDFSQPRFGLVFEVPQFACGSLARPLRPAELQAMRPVTLLNVLQASSKSSGAQSQAVPNIPPLEQRFRIAHNLVMTFCRLHTHGLVHKEVNSGNVLLFRRPRSESVRHPDYELRSPFVCSFDVFSETSIDPPMANVLNIYRHPQDPKSENRVTAPYGPQFDMYGLALMLLEIGLWLPLKDVFKVKYSLADFKLRLEDIWIRRLANKCGTLYMHAVRDCIAAGDRNLSDTEASVLYDRILSRLQRCCLLDDMEPIDYSLSAPSPADSSAVAKKSPSELRGAPSPYQSKLEKESTRSTQQSEPREKEKTESPPLDEASAAFLNMPELREYLEDAVVSFQALYRGRCTRSSMGDLERSVRFIQTQWRQKQARRFSIPRKPLRRRHAPPRIETRISSDYEINTVDDVSIRNKIKQHNAPKKKKLLVQPCWQPSPSVIDEWGQALLPRLMRICERALKDSDESSSIDLFGIGPSPAEARPTIVVTCSSTAKVKAALAKRFNYDKAVYDLKVHKGKIRRSKLSKPDARNRRRPAPATYRSMAHDDDGMPAMNKFYQQRPVCGASIGAFNGEHLPPVSYGGVVLVDGEPFGMSVHHMLEAPSDDEDDDVMSDDGAAQVYRSSSRAQSYPWLSSIGSGPALESPPLSPEPFEISDDEDDDGDYYLDDSASSAAYESDLDLSDYESDTASEATSSPSEPGDLPGVEAGSPEADGILITQPAIDDVDDDFFPCDEDKDEDHLDSHELGCVHASSGIRRWKRAGVLHEIDWSLLRLKEERLQPWNLVQGGRRFSRPENTTKMAQPRPALLDPVTRTGFRPEEDEFPTAVARATDLAGWRVHSFGRTTGLRGGVIGHTMTAVKIHGRRSYSLSWHVAGGLGVGGDSGAWIIDNAHGRVCGHVLAWCARSRVAYLCPMDVMLADMARVLGAKAVCLPGQTHSASLSPFSSSLVVDEEQPPPLPARNYAGNRGSRGFDVDEGMAQRFGGLSVGVSGPGGSPPAGGPPGGGGGGGAADLQVDVAEVRRKILDGRGPGKLQVRGRRGQMA</sequence>
<keyword evidence="3" id="KW-1185">Reference proteome</keyword>
<proteinExistence type="predicted"/>
<name>A0ABR1YJV8_9PEZI</name>
<reference evidence="2 3" key="1">
    <citation type="submission" date="2024-04" db="EMBL/GenBank/DDBJ databases">
        <title>Phyllosticta paracitricarpa is synonymous to the EU quarantine fungus P. citricarpa based on phylogenomic analyses.</title>
        <authorList>
            <consortium name="Lawrence Berkeley National Laboratory"/>
            <person name="Van Ingen-Buijs V.A."/>
            <person name="Van Westerhoven A.C."/>
            <person name="Haridas S."/>
            <person name="Skiadas P."/>
            <person name="Martin F."/>
            <person name="Groenewald J.Z."/>
            <person name="Crous P.W."/>
            <person name="Seidl M.F."/>
        </authorList>
    </citation>
    <scope>NUCLEOTIDE SEQUENCE [LARGE SCALE GENOMIC DNA]</scope>
    <source>
        <strain evidence="2 3">CBS 123374</strain>
    </source>
</reference>
<accession>A0ABR1YJV8</accession>
<feature type="compositionally biased region" description="Acidic residues" evidence="1">
    <location>
        <begin position="958"/>
        <end position="971"/>
    </location>
</feature>
<feature type="region of interest" description="Disordered" evidence="1">
    <location>
        <begin position="1288"/>
        <end position="1318"/>
    </location>
</feature>
<organism evidence="2 3">
    <name type="scientific">Phyllosticta capitalensis</name>
    <dbReference type="NCBI Taxonomy" id="121624"/>
    <lineage>
        <taxon>Eukaryota</taxon>
        <taxon>Fungi</taxon>
        <taxon>Dikarya</taxon>
        <taxon>Ascomycota</taxon>
        <taxon>Pezizomycotina</taxon>
        <taxon>Dothideomycetes</taxon>
        <taxon>Dothideomycetes incertae sedis</taxon>
        <taxon>Botryosphaeriales</taxon>
        <taxon>Phyllostictaceae</taxon>
        <taxon>Phyllosticta</taxon>
    </lineage>
</organism>
<feature type="region of interest" description="Disordered" evidence="1">
    <location>
        <begin position="1252"/>
        <end position="1272"/>
    </location>
</feature>
<evidence type="ECO:0000313" key="2">
    <source>
        <dbReference type="EMBL" id="KAK8230923.1"/>
    </source>
</evidence>
<feature type="compositionally biased region" description="Acidic residues" evidence="1">
    <location>
        <begin position="982"/>
        <end position="993"/>
    </location>
</feature>
<feature type="compositionally biased region" description="Low complexity" evidence="1">
    <location>
        <begin position="573"/>
        <end position="586"/>
    </location>
</feature>